<accession>A0AC61U2R0</accession>
<dbReference type="Proteomes" id="UP001059663">
    <property type="component" value="Chromosome"/>
</dbReference>
<evidence type="ECO:0000313" key="2">
    <source>
        <dbReference type="Proteomes" id="UP001059663"/>
    </source>
</evidence>
<protein>
    <submittedName>
        <fullName evidence="1">DUF3817 domain-containing protein</fullName>
    </submittedName>
</protein>
<proteinExistence type="predicted"/>
<reference evidence="1" key="1">
    <citation type="submission" date="2021-11" db="EMBL/GenBank/DDBJ databases">
        <title>Study of the species diversity of bacterial strains isolated from a unique natural object - Shulgan-Tash cave (Bashkiria).</title>
        <authorList>
            <person name="Sazanova A.L."/>
            <person name="Chirak E.R."/>
            <person name="Safronova V.I."/>
        </authorList>
    </citation>
    <scope>NUCLEOTIDE SEQUENCE</scope>
    <source>
        <strain evidence="1">P1</strain>
    </source>
</reference>
<sequence length="171" mass="19168">MTLPSPRRLYMIVATAEAVTWTLLLIGMFLKYVTKTTELGVRVGGMLHGIVFIAYVLVTIIVWVDRKWPAKQGLVALASAIPPLLTLWTERWLDRDGHLPTAWRLPGEVGSRHRAREGRLRRAAPSSPRGARARRRRGRPHGARPARRAARRLSETDHSPSGRTTNSALTQ</sequence>
<name>A0AC61U2R0_9MICO</name>
<evidence type="ECO:0000313" key="1">
    <source>
        <dbReference type="EMBL" id="UUZ44305.1"/>
    </source>
</evidence>
<dbReference type="EMBL" id="CP087977">
    <property type="protein sequence ID" value="UUZ44305.1"/>
    <property type="molecule type" value="Genomic_DNA"/>
</dbReference>
<gene>
    <name evidence="1" type="ORF">LP422_17785</name>
</gene>
<organism evidence="1 2">
    <name type="scientific">Janibacter limosus</name>
    <dbReference type="NCBI Taxonomy" id="53458"/>
    <lineage>
        <taxon>Bacteria</taxon>
        <taxon>Bacillati</taxon>
        <taxon>Actinomycetota</taxon>
        <taxon>Actinomycetes</taxon>
        <taxon>Micrococcales</taxon>
        <taxon>Intrasporangiaceae</taxon>
        <taxon>Janibacter</taxon>
    </lineage>
</organism>